<feature type="binding site" evidence="7">
    <location>
        <position position="314"/>
    </location>
    <ligand>
        <name>N-formimidoyl-L-glutamate</name>
        <dbReference type="ChEBI" id="CHEBI:58928"/>
    </ligand>
</feature>
<reference evidence="9" key="2">
    <citation type="submission" date="2020-09" db="EMBL/GenBank/DDBJ databases">
        <authorList>
            <person name="Sun Q."/>
            <person name="Kim S."/>
        </authorList>
    </citation>
    <scope>NUCLEOTIDE SEQUENCE</scope>
    <source>
        <strain evidence="9">KCTC 22164</strain>
    </source>
</reference>
<name>A0A918N000_9ALTE</name>
<dbReference type="Gene3D" id="3.20.20.140">
    <property type="entry name" value="Metal-dependent hydrolases"/>
    <property type="match status" value="1"/>
</dbReference>
<keyword evidence="7" id="KW-0963">Cytoplasm</keyword>
<feature type="binding site" evidence="7">
    <location>
        <position position="237"/>
    </location>
    <ligand>
        <name>Zn(2+)</name>
        <dbReference type="ChEBI" id="CHEBI:29105"/>
    </ligand>
</feature>
<keyword evidence="5 7" id="KW-0862">Zinc</keyword>
<evidence type="ECO:0000256" key="7">
    <source>
        <dbReference type="HAMAP-Rule" id="MF_00372"/>
    </source>
</evidence>
<dbReference type="RefSeq" id="WP_189406484.1">
    <property type="nucleotide sequence ID" value="NZ_BMXP01000005.1"/>
</dbReference>
<dbReference type="CDD" id="cd01296">
    <property type="entry name" value="Imidazolone-5PH"/>
    <property type="match status" value="1"/>
</dbReference>
<evidence type="ECO:0000313" key="10">
    <source>
        <dbReference type="Proteomes" id="UP000631300"/>
    </source>
</evidence>
<evidence type="ECO:0000256" key="6">
    <source>
        <dbReference type="ARBA" id="ARBA00023004"/>
    </source>
</evidence>
<dbReference type="HAMAP" id="MF_00372">
    <property type="entry name" value="HutI"/>
    <property type="match status" value="1"/>
</dbReference>
<feature type="binding site" evidence="7">
    <location>
        <position position="317"/>
    </location>
    <ligand>
        <name>4-imidazolone-5-propanoate</name>
        <dbReference type="ChEBI" id="CHEBI:77893"/>
    </ligand>
</feature>
<feature type="binding site" evidence="7">
    <location>
        <position position="67"/>
    </location>
    <ligand>
        <name>Fe(3+)</name>
        <dbReference type="ChEBI" id="CHEBI:29034"/>
    </ligand>
</feature>
<evidence type="ECO:0000313" key="9">
    <source>
        <dbReference type="EMBL" id="GGW88081.1"/>
    </source>
</evidence>
<accession>A0A918N000</accession>
<dbReference type="InterPro" id="IPR005920">
    <property type="entry name" value="HutI"/>
</dbReference>
<evidence type="ECO:0000259" key="8">
    <source>
        <dbReference type="Pfam" id="PF01979"/>
    </source>
</evidence>
<dbReference type="SUPFAM" id="SSF51556">
    <property type="entry name" value="Metallo-dependent hydrolases"/>
    <property type="match status" value="1"/>
</dbReference>
<dbReference type="InterPro" id="IPR011059">
    <property type="entry name" value="Metal-dep_hydrolase_composite"/>
</dbReference>
<gene>
    <name evidence="7 9" type="primary">hutI</name>
    <name evidence="9" type="ORF">GCM10007391_22300</name>
</gene>
<comment type="cofactor">
    <cofactor evidence="7">
        <name>Zn(2+)</name>
        <dbReference type="ChEBI" id="CHEBI:29105"/>
    </cofactor>
    <cofactor evidence="7">
        <name>Fe(3+)</name>
        <dbReference type="ChEBI" id="CHEBI:29034"/>
    </cofactor>
    <text evidence="7">Binds 1 zinc or iron ion per subunit.</text>
</comment>
<comment type="function">
    <text evidence="7">Catalyzes the hydrolytic cleavage of the carbon-nitrogen bond in imidazolone-5-propanoate to yield N-formimidoyl-L-glutamate. It is the third step in the universal histidine degradation pathway.</text>
</comment>
<dbReference type="Proteomes" id="UP000631300">
    <property type="component" value="Unassembled WGS sequence"/>
</dbReference>
<dbReference type="EMBL" id="BMXP01000005">
    <property type="protein sequence ID" value="GGW88081.1"/>
    <property type="molecule type" value="Genomic_DNA"/>
</dbReference>
<feature type="binding site" evidence="7">
    <location>
        <position position="237"/>
    </location>
    <ligand>
        <name>Fe(3+)</name>
        <dbReference type="ChEBI" id="CHEBI:29034"/>
    </ligand>
</feature>
<evidence type="ECO:0000256" key="2">
    <source>
        <dbReference type="ARBA" id="ARBA00022723"/>
    </source>
</evidence>
<evidence type="ECO:0000256" key="3">
    <source>
        <dbReference type="ARBA" id="ARBA00022801"/>
    </source>
</evidence>
<organism evidence="9 10">
    <name type="scientific">Alteromonas halophila</name>
    <dbReference type="NCBI Taxonomy" id="516698"/>
    <lineage>
        <taxon>Bacteria</taxon>
        <taxon>Pseudomonadati</taxon>
        <taxon>Pseudomonadota</taxon>
        <taxon>Gammaproteobacteria</taxon>
        <taxon>Alteromonadales</taxon>
        <taxon>Alteromonadaceae</taxon>
        <taxon>Alteromonas/Salinimonas group</taxon>
        <taxon>Alteromonas</taxon>
    </lineage>
</organism>
<dbReference type="EC" id="3.5.2.7" evidence="1 7"/>
<feature type="binding site" evidence="7">
    <location>
        <position position="139"/>
    </location>
    <ligand>
        <name>N-formimidoyl-L-glutamate</name>
        <dbReference type="ChEBI" id="CHEBI:58928"/>
    </ligand>
</feature>
<dbReference type="Pfam" id="PF01979">
    <property type="entry name" value="Amidohydro_1"/>
    <property type="match status" value="1"/>
</dbReference>
<dbReference type="GO" id="GO:0019556">
    <property type="term" value="P:L-histidine catabolic process to glutamate and formamide"/>
    <property type="evidence" value="ECO:0007669"/>
    <property type="project" value="UniProtKB-UniRule"/>
</dbReference>
<feature type="binding site" evidence="7">
    <location>
        <position position="69"/>
    </location>
    <ligand>
        <name>Fe(3+)</name>
        <dbReference type="ChEBI" id="CHEBI:29034"/>
    </ligand>
</feature>
<reference evidence="9" key="1">
    <citation type="journal article" date="2014" name="Int. J. Syst. Evol. Microbiol.">
        <title>Complete genome sequence of Corynebacterium casei LMG S-19264T (=DSM 44701T), isolated from a smear-ripened cheese.</title>
        <authorList>
            <consortium name="US DOE Joint Genome Institute (JGI-PGF)"/>
            <person name="Walter F."/>
            <person name="Albersmeier A."/>
            <person name="Kalinowski J."/>
            <person name="Ruckert C."/>
        </authorList>
    </citation>
    <scope>NUCLEOTIDE SEQUENCE</scope>
    <source>
        <strain evidence="9">KCTC 22164</strain>
    </source>
</reference>
<keyword evidence="4 7" id="KW-0369">Histidine metabolism</keyword>
<feature type="binding site" evidence="7">
    <location>
        <position position="312"/>
    </location>
    <ligand>
        <name>Zn(2+)</name>
        <dbReference type="ChEBI" id="CHEBI:29105"/>
    </ligand>
</feature>
<comment type="pathway">
    <text evidence="7">Amino-acid degradation; L-histidine degradation into L-glutamate; N-formimidoyl-L-glutamate from L-histidine: step 3/3.</text>
</comment>
<feature type="binding site" evidence="7">
    <location>
        <position position="69"/>
    </location>
    <ligand>
        <name>Zn(2+)</name>
        <dbReference type="ChEBI" id="CHEBI:29105"/>
    </ligand>
</feature>
<dbReference type="FunFam" id="3.20.20.140:FF:000007">
    <property type="entry name" value="Imidazolonepropionase"/>
    <property type="match status" value="1"/>
</dbReference>
<dbReference type="InterPro" id="IPR006680">
    <property type="entry name" value="Amidohydro-rel"/>
</dbReference>
<keyword evidence="10" id="KW-1185">Reference proteome</keyword>
<feature type="binding site" evidence="7">
    <location>
        <position position="312"/>
    </location>
    <ligand>
        <name>Fe(3+)</name>
        <dbReference type="ChEBI" id="CHEBI:29034"/>
    </ligand>
</feature>
<dbReference type="PANTHER" id="PTHR42752:SF1">
    <property type="entry name" value="IMIDAZOLONEPROPIONASE-RELATED"/>
    <property type="match status" value="1"/>
</dbReference>
<feature type="binding site" evidence="7">
    <location>
        <position position="316"/>
    </location>
    <ligand>
        <name>N-formimidoyl-L-glutamate</name>
        <dbReference type="ChEBI" id="CHEBI:58928"/>
    </ligand>
</feature>
<feature type="binding site" evidence="7">
    <location>
        <position position="172"/>
    </location>
    <ligand>
        <name>4-imidazolone-5-propanoate</name>
        <dbReference type="ChEBI" id="CHEBI:77893"/>
    </ligand>
</feature>
<keyword evidence="2 7" id="KW-0479">Metal-binding</keyword>
<dbReference type="PANTHER" id="PTHR42752">
    <property type="entry name" value="IMIDAZOLONEPROPIONASE"/>
    <property type="match status" value="1"/>
</dbReference>
<comment type="subcellular location">
    <subcellularLocation>
        <location evidence="7">Cytoplasm</location>
    </subcellularLocation>
</comment>
<dbReference type="InterPro" id="IPR032466">
    <property type="entry name" value="Metal_Hydrolase"/>
</dbReference>
<feature type="binding site" evidence="7">
    <location>
        <position position="76"/>
    </location>
    <ligand>
        <name>4-imidazolone-5-propanoate</name>
        <dbReference type="ChEBI" id="CHEBI:77893"/>
    </ligand>
</feature>
<proteinExistence type="inferred from homology"/>
<feature type="binding site" evidence="7">
    <location>
        <position position="139"/>
    </location>
    <ligand>
        <name>4-imidazolone-5-propanoate</name>
        <dbReference type="ChEBI" id="CHEBI:77893"/>
    </ligand>
</feature>
<evidence type="ECO:0000256" key="4">
    <source>
        <dbReference type="ARBA" id="ARBA00022808"/>
    </source>
</evidence>
<dbReference type="GO" id="GO:0005506">
    <property type="term" value="F:iron ion binding"/>
    <property type="evidence" value="ECO:0007669"/>
    <property type="project" value="UniProtKB-UniRule"/>
</dbReference>
<dbReference type="Gene3D" id="2.30.40.10">
    <property type="entry name" value="Urease, subunit C, domain 1"/>
    <property type="match status" value="1"/>
</dbReference>
<protein>
    <recommendedName>
        <fullName evidence="1 7">Imidazolonepropionase</fullName>
        <ecNumber evidence="1 7">3.5.2.7</ecNumber>
    </recommendedName>
    <alternativeName>
        <fullName evidence="7">Imidazolone-5-propionate hydrolase</fullName>
    </alternativeName>
</protein>
<dbReference type="AlphaFoldDB" id="A0A918N000"/>
<feature type="domain" description="Amidohydrolase-related" evidence="8">
    <location>
        <begin position="59"/>
        <end position="399"/>
    </location>
</feature>
<dbReference type="GO" id="GO:0008270">
    <property type="term" value="F:zinc ion binding"/>
    <property type="evidence" value="ECO:0007669"/>
    <property type="project" value="UniProtKB-UniRule"/>
</dbReference>
<comment type="catalytic activity">
    <reaction evidence="7">
        <text>4-imidazolone-5-propanoate + H2O = N-formimidoyl-L-glutamate</text>
        <dbReference type="Rhea" id="RHEA:23660"/>
        <dbReference type="ChEBI" id="CHEBI:15377"/>
        <dbReference type="ChEBI" id="CHEBI:58928"/>
        <dbReference type="ChEBI" id="CHEBI:77893"/>
        <dbReference type="EC" id="3.5.2.7"/>
    </reaction>
</comment>
<dbReference type="GO" id="GO:0005737">
    <property type="term" value="C:cytoplasm"/>
    <property type="evidence" value="ECO:0007669"/>
    <property type="project" value="UniProtKB-SubCell"/>
</dbReference>
<dbReference type="GO" id="GO:0050480">
    <property type="term" value="F:imidazolonepropionase activity"/>
    <property type="evidence" value="ECO:0007669"/>
    <property type="project" value="UniProtKB-UniRule"/>
</dbReference>
<feature type="binding site" evidence="7">
    <location>
        <position position="240"/>
    </location>
    <ligand>
        <name>4-imidazolone-5-propanoate</name>
        <dbReference type="ChEBI" id="CHEBI:77893"/>
    </ligand>
</feature>
<dbReference type="NCBIfam" id="TIGR01224">
    <property type="entry name" value="hutI"/>
    <property type="match status" value="1"/>
</dbReference>
<keyword evidence="6 7" id="KW-0408">Iron</keyword>
<keyword evidence="3 7" id="KW-0378">Hydrolase</keyword>
<sequence length="400" mass="43228">MSEMLITHARIASMQAIEAPFGELEANSVRVRDGVITEIGHNLTTTGTETHIDAKGQWLLPGFIDCHTHIVYGGDRADEFARRLEGVSYQQISQEGGGIKRTVRDTRATSEDELRSQSARRVARLVEEGVTTIEVKSGYGLDTETERRQLRVADALAREFGITVKKTYLGAHAMPPDCDTDADAYIDFVCNTMIPQIASEGLADAVDVFCENVGFTLAQTERVFTAAKQAGLPVKGHVEQLSDSKGARLAAQYQALSVDHLEYLHSDDIDALRQAGTVAVILPGAFYYLKETQEPPIQALRDAGVRMAVATDINPGTSPVASLLTSANMASVLFAMTTEEVIRGMTVHAAAALGLTDRGVIDTGKRADLTLWAIPSPASLVYEINGYRPTQVISGGKHVI</sequence>
<dbReference type="SUPFAM" id="SSF51338">
    <property type="entry name" value="Composite domain of metallo-dependent hydrolases"/>
    <property type="match status" value="1"/>
</dbReference>
<evidence type="ECO:0000256" key="1">
    <source>
        <dbReference type="ARBA" id="ARBA00012864"/>
    </source>
</evidence>
<comment type="similarity">
    <text evidence="7">Belongs to the metallo-dependent hydrolases superfamily. HutI family.</text>
</comment>
<comment type="caution">
    <text evidence="9">The sequence shown here is derived from an EMBL/GenBank/DDBJ whole genome shotgun (WGS) entry which is preliminary data.</text>
</comment>
<evidence type="ECO:0000256" key="5">
    <source>
        <dbReference type="ARBA" id="ARBA00022833"/>
    </source>
</evidence>
<feature type="binding site" evidence="7">
    <location>
        <position position="67"/>
    </location>
    <ligand>
        <name>Zn(2+)</name>
        <dbReference type="ChEBI" id="CHEBI:29105"/>
    </ligand>
</feature>